<gene>
    <name evidence="2" type="ORF">E2B99_02835</name>
</gene>
<proteinExistence type="predicted"/>
<dbReference type="Proteomes" id="UP000297834">
    <property type="component" value="Unassembled WGS sequence"/>
</dbReference>
<dbReference type="EMBL" id="SNTY01000010">
    <property type="protein sequence ID" value="TEU30287.1"/>
    <property type="molecule type" value="Genomic_DNA"/>
</dbReference>
<keyword evidence="3" id="KW-1185">Reference proteome</keyword>
<dbReference type="OrthoDB" id="8605367at2"/>
<sequence length="334" mass="38366">MKRSVLNLLVGSLIVAVAGSGFYYYQHGFKSKVRITSASSSSSADASMVTGHALKPQPYVLIKDSIKTLAKSKQFSDFIKTDQLLQQHLNQLSLAQRYEVMESFLQAVNQHISLVDGEKRELSRHNDFLLDITPEEYEPPLLAKRLLTVLQPEQKIWFSQAINYDFDILDIGEGFYVIRLNPNYIVKRFAPALMQADQVFVKAIAQQNQQQFYYDATIDISWQELGERATFWENYAQQYPDAYFVKDAKVLASYYLYYLIHGMGGSTAVEYFDEQENKPVIESEAEQAFMLIKTKYPNSNVSQKIRQFENSVLNDQKIIEPVEPTERSILMGQL</sequence>
<reference evidence="2 3" key="1">
    <citation type="submission" date="2019-03" db="EMBL/GenBank/DDBJ databases">
        <title>Alkanindiges illinoisensis: a potential pathogenic isolated from ascites of a gastric cancer patient with abdominal metastasis.</title>
        <authorList>
            <person name="Hu X."/>
            <person name="Yang B."/>
            <person name="Yan X."/>
            <person name="Lin L."/>
            <person name="Zhao H."/>
            <person name="Zhou F."/>
            <person name="Su B."/>
            <person name="Chen J."/>
            <person name="Rui Y."/>
            <person name="Wang Q."/>
            <person name="Zheng L."/>
        </authorList>
    </citation>
    <scope>NUCLEOTIDE SEQUENCE [LARGE SCALE GENOMIC DNA]</scope>
    <source>
        <strain evidence="2 3">NFYY 23406</strain>
    </source>
</reference>
<keyword evidence="1" id="KW-0472">Membrane</keyword>
<feature type="transmembrane region" description="Helical" evidence="1">
    <location>
        <begin position="6"/>
        <end position="25"/>
    </location>
</feature>
<dbReference type="AlphaFoldDB" id="A0A4Y7XES1"/>
<evidence type="ECO:0000313" key="2">
    <source>
        <dbReference type="EMBL" id="TEU30287.1"/>
    </source>
</evidence>
<comment type="caution">
    <text evidence="2">The sequence shown here is derived from an EMBL/GenBank/DDBJ whole genome shotgun (WGS) entry which is preliminary data.</text>
</comment>
<protein>
    <submittedName>
        <fullName evidence="2">Uncharacterized protein</fullName>
    </submittedName>
</protein>
<dbReference type="RefSeq" id="WP_134243467.1">
    <property type="nucleotide sequence ID" value="NZ_SNTY01000010.1"/>
</dbReference>
<keyword evidence="1" id="KW-0812">Transmembrane</keyword>
<accession>A0A4Y7XES1</accession>
<evidence type="ECO:0000313" key="3">
    <source>
        <dbReference type="Proteomes" id="UP000297834"/>
    </source>
</evidence>
<name>A0A4Y7XES1_9GAMM</name>
<evidence type="ECO:0000256" key="1">
    <source>
        <dbReference type="SAM" id="Phobius"/>
    </source>
</evidence>
<keyword evidence="1" id="KW-1133">Transmembrane helix</keyword>
<organism evidence="2 3">
    <name type="scientific">Alkanindiges illinoisensis</name>
    <dbReference type="NCBI Taxonomy" id="197183"/>
    <lineage>
        <taxon>Bacteria</taxon>
        <taxon>Pseudomonadati</taxon>
        <taxon>Pseudomonadota</taxon>
        <taxon>Gammaproteobacteria</taxon>
        <taxon>Moraxellales</taxon>
        <taxon>Moraxellaceae</taxon>
        <taxon>Alkanindiges</taxon>
    </lineage>
</organism>